<evidence type="ECO:0000256" key="3">
    <source>
        <dbReference type="PROSITE-ProRule" id="PRU00221"/>
    </source>
</evidence>
<protein>
    <submittedName>
        <fullName evidence="5">Uncharacterized protein</fullName>
    </submittedName>
</protein>
<dbReference type="GO" id="GO:0005656">
    <property type="term" value="C:nuclear pre-replicative complex"/>
    <property type="evidence" value="ECO:0007669"/>
    <property type="project" value="TreeGrafter"/>
</dbReference>
<feature type="compositionally biased region" description="Low complexity" evidence="4">
    <location>
        <begin position="372"/>
        <end position="384"/>
    </location>
</feature>
<gene>
    <name evidence="5" type="ORF">CTAYLR_000427</name>
</gene>
<dbReference type="PANTHER" id="PTHR18763:SF0">
    <property type="entry name" value="WD REPEAT-CONTAINING PROTEIN 18"/>
    <property type="match status" value="1"/>
</dbReference>
<accession>A0AAD7XQE6</accession>
<keyword evidence="1 3" id="KW-0853">WD repeat</keyword>
<feature type="repeat" description="WD" evidence="3">
    <location>
        <begin position="161"/>
        <end position="204"/>
    </location>
</feature>
<dbReference type="InterPro" id="IPR045227">
    <property type="entry name" value="WDR18/Ipi3/RID3"/>
</dbReference>
<keyword evidence="2" id="KW-0677">Repeat</keyword>
<keyword evidence="6" id="KW-1185">Reference proteome</keyword>
<dbReference type="Pfam" id="PF00400">
    <property type="entry name" value="WD40"/>
    <property type="match status" value="3"/>
</dbReference>
<dbReference type="InterPro" id="IPR015943">
    <property type="entry name" value="WD40/YVTN_repeat-like_dom_sf"/>
</dbReference>
<dbReference type="EMBL" id="JAQMWT010000317">
    <property type="protein sequence ID" value="KAJ8605115.1"/>
    <property type="molecule type" value="Genomic_DNA"/>
</dbReference>
<organism evidence="5 6">
    <name type="scientific">Chrysophaeum taylorii</name>
    <dbReference type="NCBI Taxonomy" id="2483200"/>
    <lineage>
        <taxon>Eukaryota</taxon>
        <taxon>Sar</taxon>
        <taxon>Stramenopiles</taxon>
        <taxon>Ochrophyta</taxon>
        <taxon>Pelagophyceae</taxon>
        <taxon>Pelagomonadales</taxon>
        <taxon>Pelagomonadaceae</taxon>
        <taxon>Chrysophaeum</taxon>
    </lineage>
</organism>
<evidence type="ECO:0000313" key="6">
    <source>
        <dbReference type="Proteomes" id="UP001230188"/>
    </source>
</evidence>
<feature type="region of interest" description="Disordered" evidence="4">
    <location>
        <begin position="352"/>
        <end position="387"/>
    </location>
</feature>
<evidence type="ECO:0000313" key="5">
    <source>
        <dbReference type="EMBL" id="KAJ8605115.1"/>
    </source>
</evidence>
<feature type="repeat" description="WD" evidence="3">
    <location>
        <begin position="281"/>
        <end position="311"/>
    </location>
</feature>
<dbReference type="PROSITE" id="PS50082">
    <property type="entry name" value="WD_REPEATS_2"/>
    <property type="match status" value="3"/>
</dbReference>
<dbReference type="GO" id="GO:0006261">
    <property type="term" value="P:DNA-templated DNA replication"/>
    <property type="evidence" value="ECO:0007669"/>
    <property type="project" value="TreeGrafter"/>
</dbReference>
<dbReference type="GO" id="GO:0006364">
    <property type="term" value="P:rRNA processing"/>
    <property type="evidence" value="ECO:0007669"/>
    <property type="project" value="TreeGrafter"/>
</dbReference>
<feature type="repeat" description="WD" evidence="3">
    <location>
        <begin position="115"/>
        <end position="148"/>
    </location>
</feature>
<dbReference type="AlphaFoldDB" id="A0AAD7XQE6"/>
<dbReference type="InterPro" id="IPR036322">
    <property type="entry name" value="WD40_repeat_dom_sf"/>
</dbReference>
<dbReference type="Proteomes" id="UP001230188">
    <property type="component" value="Unassembled WGS sequence"/>
</dbReference>
<dbReference type="Gene3D" id="2.130.10.10">
    <property type="entry name" value="YVTN repeat-like/Quinoprotein amine dehydrogenase"/>
    <property type="match status" value="2"/>
</dbReference>
<reference evidence="5" key="1">
    <citation type="submission" date="2023-01" db="EMBL/GenBank/DDBJ databases">
        <title>Metagenome sequencing of chrysophaentin producing Chrysophaeum taylorii.</title>
        <authorList>
            <person name="Davison J."/>
            <person name="Bewley C."/>
        </authorList>
    </citation>
    <scope>NUCLEOTIDE SEQUENCE</scope>
    <source>
        <strain evidence="5">NIES-1699</strain>
    </source>
</reference>
<evidence type="ECO:0000256" key="1">
    <source>
        <dbReference type="ARBA" id="ARBA00022574"/>
    </source>
</evidence>
<comment type="caution">
    <text evidence="5">The sequence shown here is derived from an EMBL/GenBank/DDBJ whole genome shotgun (WGS) entry which is preliminary data.</text>
</comment>
<proteinExistence type="predicted"/>
<dbReference type="SMART" id="SM00320">
    <property type="entry name" value="WD40"/>
    <property type="match status" value="4"/>
</dbReference>
<dbReference type="PANTHER" id="PTHR18763">
    <property type="entry name" value="WD-REPEAT PROTEIN 18"/>
    <property type="match status" value="1"/>
</dbReference>
<dbReference type="SUPFAM" id="SSF50978">
    <property type="entry name" value="WD40 repeat-like"/>
    <property type="match status" value="1"/>
</dbReference>
<dbReference type="GO" id="GO:0120330">
    <property type="term" value="C:rixosome complex"/>
    <property type="evidence" value="ECO:0007669"/>
    <property type="project" value="TreeGrafter"/>
</dbReference>
<evidence type="ECO:0000256" key="2">
    <source>
        <dbReference type="ARBA" id="ARBA00022737"/>
    </source>
</evidence>
<evidence type="ECO:0000256" key="4">
    <source>
        <dbReference type="SAM" id="MobiDB-lite"/>
    </source>
</evidence>
<dbReference type="InterPro" id="IPR001680">
    <property type="entry name" value="WD40_rpt"/>
</dbReference>
<sequence>MKRSLNQNNNNNNNKVVVVGEAQTVVVDTSTGVVEAVAGVEDGRCCAVVGDAVVVATRAGGMEAWRPGTSSTTTRWRGPEQLSSVAAWGGWCLGGGHSGAVYCWEAWSGRLARRWEAHYKKVTAIAIAETYVATGGDDGLVHCWNLSSILDEEGAPAPRTLDAHTLAVTSLVATDASPWARLASCSLDSSVKLWDPSDTEPAASLVAPDPLTAVALDPREAVLVAGAETGRLFAVDLDSTAVAETAARAATVHRGGDVHTFFQDDRGWADAAHLRPMTQFDQGHRMAVADLLFLRDDLLVSASADATLCVWRRGRLHRTIAPPAGKPFRALARWTTNPAAFPLATFFHRNPRPLAPDDAVPTSLLRRRRGGPRPSSHSPPFSSSAAQDTTLVPKLLTELEALRDENARWQRACDSLWQCAATSPKDARVLH</sequence>
<name>A0AAD7XQE6_9STRA</name>